<reference evidence="4" key="1">
    <citation type="submission" date="2023-07" db="EMBL/GenBank/DDBJ databases">
        <title>Genome-based characterization of strain KMM 296 and proposal for reclassification of Cobetia litoralis and Cobetia pacifica, and emended description of the species Cobetia amphilecti and Cobetia marina.</title>
        <authorList>
            <person name="Balabanova L."/>
            <person name="Nedashkovskaya O."/>
        </authorList>
    </citation>
    <scope>NUCLEOTIDE SEQUENCE [LARGE SCALE GENOMIC DNA]</scope>
    <source>
        <strain evidence="4">NRIC 0815</strain>
    </source>
</reference>
<evidence type="ECO:0000313" key="4">
    <source>
        <dbReference type="Proteomes" id="UP001229025"/>
    </source>
</evidence>
<feature type="transmembrane region" description="Helical" evidence="2">
    <location>
        <begin position="155"/>
        <end position="174"/>
    </location>
</feature>
<dbReference type="PANTHER" id="PTHR38434:SF1">
    <property type="entry name" value="BLL2549 PROTEIN"/>
    <property type="match status" value="1"/>
</dbReference>
<feature type="transmembrane region" description="Helical" evidence="2">
    <location>
        <begin position="861"/>
        <end position="879"/>
    </location>
</feature>
<feature type="transmembrane region" description="Helical" evidence="2">
    <location>
        <begin position="822"/>
        <end position="840"/>
    </location>
</feature>
<feature type="transmembrane region" description="Helical" evidence="2">
    <location>
        <begin position="403"/>
        <end position="427"/>
    </location>
</feature>
<proteinExistence type="predicted"/>
<feature type="region of interest" description="Disordered" evidence="1">
    <location>
        <begin position="58"/>
        <end position="103"/>
    </location>
</feature>
<feature type="transmembrane region" description="Helical" evidence="2">
    <location>
        <begin position="787"/>
        <end position="810"/>
    </location>
</feature>
<feature type="transmembrane region" description="Helical" evidence="2">
    <location>
        <begin position="471"/>
        <end position="493"/>
    </location>
</feature>
<accession>A0ABT6USB9</accession>
<keyword evidence="2" id="KW-1133">Transmembrane helix</keyword>
<feature type="transmembrane region" description="Helical" evidence="2">
    <location>
        <begin position="291"/>
        <end position="311"/>
    </location>
</feature>
<dbReference type="RefSeq" id="WP_284727295.1">
    <property type="nucleotide sequence ID" value="NZ_JASCSA010000013.1"/>
</dbReference>
<keyword evidence="2" id="KW-0812">Transmembrane</keyword>
<sequence length="985" mass="105383">MTGWAMDELMLVGVMMALLVLGGSLMGWLSMLRIKALEQRLRDMEARLARELPAHGAPVMHTPLQEGGVDKSPAEVPPREGLAAADATPPIRDSRATASSSGGHSLSYRLLQRLLHGAASSRSGEKGQGADPARKASEVLPGGMSRLLTILQEHWMILVGALSLVMAGILLVGYSLEQGLLGPGVRLALGLGFGLSMTVLAEWLRLRTSQSSSLTGAVSGAGSLVLAASLLAGHFLLSLVSMPVTFVLLAALSLWMLERARHHGPWLAALGMLGGYALPLALPIHQQWQEASTLLLLGHAGVIAAACRVLYRQVAVSWLYWGGLVGALAWWLLLMPFGITSGTTLLVGLLPWVGGVWLAVLALGYLWERGSSTGAAEKDERQAKTSLATWLPWRASLELRQHWLAGGLVSVSVVLGLWLPWLGSLVHGVSFDSLVAPSDMAGSGVSQWQQGWLASLMPMLVIAWSSRRHAVLWSMVVAGNALWLLVWGLALTAPQSSSALISPLILSVGLLSLASWRPRHDVGERAERPLAACWWALATMVPLLAWALALWQGVMPWAAEANDAGRLINTGLVNIGLPPLIWGLVCWAGAMRFQAREGAQLAAGLWLPAQAGIFVALVAVLEGPSLTLALALQLLGLTACEWRWYREGHTAARSVFAELSRLLAWGVVARLMYGMAHDDYADIAHWPLQILLPVLACVAMTSLGMRHRPRTQRWLEGAVVQLAVATVVMEIRYVLTGGKPFEGSLTLAELSLQVLALAGVAASYAWRARGAGAEARTGTQLYRVLALVVGGAAVVLWSVGVLGIFNPLWHPGDVGSWPLVNWLLPAYGLPALGAAMLWRMTSRRAPDVDAGSAASRSRMRGLSEVLGLLSAGLWLALNLRHCWHGAELGLWQGIEQAELYAYSVLMLVVAAALVVSGAKVGQQHWQRIGQGILILTVIKVGVWDTATLEGLWRVGSWLGLGSVLMLLSALFNRLAGAGMRAGERN</sequence>
<feature type="transmembrane region" description="Helical" evidence="2">
    <location>
        <begin position="530"/>
        <end position="551"/>
    </location>
</feature>
<dbReference type="PIRSF" id="PIRSF035905">
    <property type="entry name" value="UCP035905_mp"/>
    <property type="match status" value="1"/>
</dbReference>
<feature type="transmembrane region" description="Helical" evidence="2">
    <location>
        <begin position="571"/>
        <end position="589"/>
    </location>
</feature>
<feature type="transmembrane region" description="Helical" evidence="2">
    <location>
        <begin position="318"/>
        <end position="339"/>
    </location>
</feature>
<gene>
    <name evidence="3" type="ORF">QLT01_14750</name>
</gene>
<feature type="transmembrane region" description="Helical" evidence="2">
    <location>
        <begin position="899"/>
        <end position="916"/>
    </location>
</feature>
<feature type="transmembrane region" description="Helical" evidence="2">
    <location>
        <begin position="345"/>
        <end position="367"/>
    </location>
</feature>
<feature type="transmembrane region" description="Helical" evidence="2">
    <location>
        <begin position="928"/>
        <end position="948"/>
    </location>
</feature>
<organism evidence="3 4">
    <name type="scientific">Cobetia amphilecti</name>
    <dbReference type="NCBI Taxonomy" id="1055104"/>
    <lineage>
        <taxon>Bacteria</taxon>
        <taxon>Pseudomonadati</taxon>
        <taxon>Pseudomonadota</taxon>
        <taxon>Gammaproteobacteria</taxon>
        <taxon>Oceanospirillales</taxon>
        <taxon>Halomonadaceae</taxon>
        <taxon>Cobetia</taxon>
    </lineage>
</organism>
<name>A0ABT6USB9_9GAMM</name>
<comment type="caution">
    <text evidence="3">The sequence shown here is derived from an EMBL/GenBank/DDBJ whole genome shotgun (WGS) entry which is preliminary data.</text>
</comment>
<feature type="transmembrane region" description="Helical" evidence="2">
    <location>
        <begin position="12"/>
        <end position="32"/>
    </location>
</feature>
<dbReference type="Proteomes" id="UP001229025">
    <property type="component" value="Unassembled WGS sequence"/>
</dbReference>
<evidence type="ECO:0000256" key="2">
    <source>
        <dbReference type="SAM" id="Phobius"/>
    </source>
</evidence>
<feature type="transmembrane region" description="Helical" evidence="2">
    <location>
        <begin position="717"/>
        <end position="735"/>
    </location>
</feature>
<feature type="transmembrane region" description="Helical" evidence="2">
    <location>
        <begin position="499"/>
        <end position="518"/>
    </location>
</feature>
<keyword evidence="2" id="KW-0472">Membrane</keyword>
<feature type="transmembrane region" description="Helical" evidence="2">
    <location>
        <begin position="447"/>
        <end position="464"/>
    </location>
</feature>
<feature type="transmembrane region" description="Helical" evidence="2">
    <location>
        <begin position="238"/>
        <end position="257"/>
    </location>
</feature>
<feature type="transmembrane region" description="Helical" evidence="2">
    <location>
        <begin position="747"/>
        <end position="766"/>
    </location>
</feature>
<feature type="transmembrane region" description="Helical" evidence="2">
    <location>
        <begin position="180"/>
        <end position="201"/>
    </location>
</feature>
<evidence type="ECO:0000313" key="3">
    <source>
        <dbReference type="EMBL" id="MDI5885604.1"/>
    </source>
</evidence>
<keyword evidence="4" id="KW-1185">Reference proteome</keyword>
<dbReference type="InterPro" id="IPR019286">
    <property type="entry name" value="DUF2339_TM"/>
</dbReference>
<feature type="transmembrane region" description="Helical" evidence="2">
    <location>
        <begin position="213"/>
        <end position="232"/>
    </location>
</feature>
<protein>
    <submittedName>
        <fullName evidence="3">DUF2339 domain-containing protein</fullName>
    </submittedName>
</protein>
<dbReference type="InterPro" id="IPR014600">
    <property type="entry name" value="UCP035905_mem"/>
</dbReference>
<dbReference type="Pfam" id="PF10101">
    <property type="entry name" value="DUF2339"/>
    <property type="match status" value="1"/>
</dbReference>
<feature type="transmembrane region" description="Helical" evidence="2">
    <location>
        <begin position="686"/>
        <end position="705"/>
    </location>
</feature>
<feature type="transmembrane region" description="Helical" evidence="2">
    <location>
        <begin position="954"/>
        <end position="975"/>
    </location>
</feature>
<evidence type="ECO:0000256" key="1">
    <source>
        <dbReference type="SAM" id="MobiDB-lite"/>
    </source>
</evidence>
<dbReference type="PANTHER" id="PTHR38434">
    <property type="entry name" value="BLL2549 PROTEIN"/>
    <property type="match status" value="1"/>
</dbReference>
<feature type="transmembrane region" description="Helical" evidence="2">
    <location>
        <begin position="264"/>
        <end position="285"/>
    </location>
</feature>
<feature type="transmembrane region" description="Helical" evidence="2">
    <location>
        <begin position="601"/>
        <end position="620"/>
    </location>
</feature>
<dbReference type="EMBL" id="JASCSA010000013">
    <property type="protein sequence ID" value="MDI5885604.1"/>
    <property type="molecule type" value="Genomic_DNA"/>
</dbReference>